<accession>A0A1L8CU05</accession>
<name>A0A1L8CU05_9THEO</name>
<dbReference type="OrthoDB" id="9780120at2"/>
<dbReference type="AlphaFoldDB" id="A0A1L8CU05"/>
<dbReference type="InterPro" id="IPR051805">
    <property type="entry name" value="Dehydratase_Activator_Redct"/>
</dbReference>
<dbReference type="PANTHER" id="PTHR32329:SF2">
    <property type="entry name" value="BIFUNCTIONAL PROTEIN [INCLUDES 2-HYDROXYACYL-COA DEHYDRATASE (N-TER) AND ITS ACTIVATOR DOMAIN (C_TERM)"/>
    <property type="match status" value="1"/>
</dbReference>
<dbReference type="PANTHER" id="PTHR32329">
    <property type="entry name" value="BIFUNCTIONAL PROTEIN [INCLUDES 2-HYDROXYACYL-COA DEHYDRATASE (N-TER) AND ITS ACTIVATOR DOMAIN (C_TERM)-RELATED"/>
    <property type="match status" value="1"/>
</dbReference>
<dbReference type="InterPro" id="IPR018709">
    <property type="entry name" value="CoA_activase_DUF2229"/>
</dbReference>
<dbReference type="STRING" id="870242.cpu_08390"/>
<sequence length="331" mass="37943">MIIGIPRGLYFYDFYPFWETFFQELGVEVRTSKPTDKEILNLGVEKAVDDACLPVKVFFGHAEYLKDRVDFLFVPRLVSEYKRTYICPKFLGLPEMVAYRLKAKNILSQDLTFYKNWWGFYRGIYALGKKITPKSSKIVKAIYFAKKRQKEFLQKKKLGYQPVDLLELKNYTPDLKKPLFAVIGHAYNINDRHASMDLIYKIRRLGGEVLTPDNVPFKEALQKAGNLPKKPFWSFAVKNFGGALYLNEKYPLKGIISVNSFGCGPDSLITELTERYLKKVNSLPILNLTVDEHTGEAGLITRLEAFWDMTVERSFAGESNVPAHGQYGLGS</sequence>
<organism evidence="2 3">
    <name type="scientific">Carboxydothermus pertinax</name>
    <dbReference type="NCBI Taxonomy" id="870242"/>
    <lineage>
        <taxon>Bacteria</taxon>
        <taxon>Bacillati</taxon>
        <taxon>Bacillota</taxon>
        <taxon>Clostridia</taxon>
        <taxon>Thermoanaerobacterales</taxon>
        <taxon>Thermoanaerobacteraceae</taxon>
        <taxon>Carboxydothermus</taxon>
    </lineage>
</organism>
<dbReference type="EMBL" id="BDJK01000011">
    <property type="protein sequence ID" value="GAV22329.1"/>
    <property type="molecule type" value="Genomic_DNA"/>
</dbReference>
<proteinExistence type="predicted"/>
<protein>
    <recommendedName>
        <fullName evidence="1">DUF2229 domain-containing protein</fullName>
    </recommendedName>
</protein>
<dbReference type="Pfam" id="PF09989">
    <property type="entry name" value="DUF2229"/>
    <property type="match status" value="1"/>
</dbReference>
<evidence type="ECO:0000313" key="3">
    <source>
        <dbReference type="Proteomes" id="UP000187485"/>
    </source>
</evidence>
<reference evidence="3" key="1">
    <citation type="submission" date="2016-12" db="EMBL/GenBank/DDBJ databases">
        <title>Draft Genome Sequences od Carboxydothermus pertinax and islandicus, Hydrogenogenic Carboxydotrophic Bacteria.</title>
        <authorList>
            <person name="Fukuyama Y."/>
            <person name="Ohmae K."/>
            <person name="Yoneda Y."/>
            <person name="Yoshida T."/>
            <person name="Sako Y."/>
        </authorList>
    </citation>
    <scope>NUCLEOTIDE SEQUENCE [LARGE SCALE GENOMIC DNA]</scope>
    <source>
        <strain evidence="3">Ug1</strain>
    </source>
</reference>
<dbReference type="RefSeq" id="WP_075858815.1">
    <property type="nucleotide sequence ID" value="NZ_BDJK01000011.1"/>
</dbReference>
<evidence type="ECO:0000313" key="2">
    <source>
        <dbReference type="EMBL" id="GAV22329.1"/>
    </source>
</evidence>
<dbReference type="Proteomes" id="UP000187485">
    <property type="component" value="Unassembled WGS sequence"/>
</dbReference>
<feature type="domain" description="DUF2229" evidence="1">
    <location>
        <begin position="3"/>
        <end position="215"/>
    </location>
</feature>
<dbReference type="Gene3D" id="3.40.50.11900">
    <property type="match status" value="1"/>
</dbReference>
<comment type="caution">
    <text evidence="2">The sequence shown here is derived from an EMBL/GenBank/DDBJ whole genome shotgun (WGS) entry which is preliminary data.</text>
</comment>
<gene>
    <name evidence="2" type="ORF">cpu_08390</name>
</gene>
<keyword evidence="3" id="KW-1185">Reference proteome</keyword>
<evidence type="ECO:0000259" key="1">
    <source>
        <dbReference type="Pfam" id="PF09989"/>
    </source>
</evidence>